<evidence type="ECO:0000313" key="8">
    <source>
        <dbReference type="Proteomes" id="UP000002630"/>
    </source>
</evidence>
<dbReference type="GO" id="GO:0032790">
    <property type="term" value="P:ribosome disassembly"/>
    <property type="evidence" value="ECO:0007669"/>
    <property type="project" value="TreeGrafter"/>
</dbReference>
<dbReference type="PANTHER" id="PTHR10938:SF0">
    <property type="entry name" value="TRANSLATION INITIATION FACTOR IF-3, MITOCHONDRIAL"/>
    <property type="match status" value="1"/>
</dbReference>
<dbReference type="PROSITE" id="PS51257">
    <property type="entry name" value="PROKAR_LIPOPROTEIN"/>
    <property type="match status" value="1"/>
</dbReference>
<dbReference type="Gene3D" id="3.10.20.80">
    <property type="entry name" value="Translation initiation factor 3 (IF-3), N-terminal domain"/>
    <property type="match status" value="1"/>
</dbReference>
<reference evidence="7 8" key="1">
    <citation type="journal article" date="2010" name="Nature">
        <title>The Ectocarpus genome and the independent evolution of multicellularity in brown algae.</title>
        <authorList>
            <person name="Cock J.M."/>
            <person name="Sterck L."/>
            <person name="Rouze P."/>
            <person name="Scornet D."/>
            <person name="Allen A.E."/>
            <person name="Amoutzias G."/>
            <person name="Anthouard V."/>
            <person name="Artiguenave F."/>
            <person name="Aury J.M."/>
            <person name="Badger J.H."/>
            <person name="Beszteri B."/>
            <person name="Billiau K."/>
            <person name="Bonnet E."/>
            <person name="Bothwell J.H."/>
            <person name="Bowler C."/>
            <person name="Boyen C."/>
            <person name="Brownlee C."/>
            <person name="Carrano C.J."/>
            <person name="Charrier B."/>
            <person name="Cho G.Y."/>
            <person name="Coelho S.M."/>
            <person name="Collen J."/>
            <person name="Corre E."/>
            <person name="Da Silva C."/>
            <person name="Delage L."/>
            <person name="Delaroque N."/>
            <person name="Dittami S.M."/>
            <person name="Doulbeau S."/>
            <person name="Elias M."/>
            <person name="Farnham G."/>
            <person name="Gachon C.M."/>
            <person name="Gschloessl B."/>
            <person name="Heesch S."/>
            <person name="Jabbari K."/>
            <person name="Jubin C."/>
            <person name="Kawai H."/>
            <person name="Kimura K."/>
            <person name="Kloareg B."/>
            <person name="Kupper F.C."/>
            <person name="Lang D."/>
            <person name="Le Bail A."/>
            <person name="Leblanc C."/>
            <person name="Lerouge P."/>
            <person name="Lohr M."/>
            <person name="Lopez P.J."/>
            <person name="Martens C."/>
            <person name="Maumus F."/>
            <person name="Michel G."/>
            <person name="Miranda-Saavedra D."/>
            <person name="Morales J."/>
            <person name="Moreau H."/>
            <person name="Motomura T."/>
            <person name="Nagasato C."/>
            <person name="Napoli C.A."/>
            <person name="Nelson D.R."/>
            <person name="Nyvall-Collen P."/>
            <person name="Peters A.F."/>
            <person name="Pommier C."/>
            <person name="Potin P."/>
            <person name="Poulain J."/>
            <person name="Quesneville H."/>
            <person name="Read B."/>
            <person name="Rensing S.A."/>
            <person name="Ritter A."/>
            <person name="Rousvoal S."/>
            <person name="Samanta M."/>
            <person name="Samson G."/>
            <person name="Schroeder D.C."/>
            <person name="Segurens B."/>
            <person name="Strittmatter M."/>
            <person name="Tonon T."/>
            <person name="Tregear J.W."/>
            <person name="Valentin K."/>
            <person name="von Dassow P."/>
            <person name="Yamagishi T."/>
            <person name="Van de Peer Y."/>
            <person name="Wincker P."/>
        </authorList>
    </citation>
    <scope>NUCLEOTIDE SEQUENCE [LARGE SCALE GENOMIC DNA]</scope>
    <source>
        <strain evidence="8">Ec32 / CCAP1310/4</strain>
    </source>
</reference>
<dbReference type="AlphaFoldDB" id="D8LS76"/>
<dbReference type="GO" id="GO:0005737">
    <property type="term" value="C:cytoplasm"/>
    <property type="evidence" value="ECO:0007669"/>
    <property type="project" value="UniProtKB-ARBA"/>
</dbReference>
<comment type="similarity">
    <text evidence="1">Belongs to the IF-3 family.</text>
</comment>
<dbReference type="PANTHER" id="PTHR10938">
    <property type="entry name" value="TRANSLATION INITIATION FACTOR IF-3"/>
    <property type="match status" value="1"/>
</dbReference>
<accession>D8LS76</accession>
<dbReference type="InterPro" id="IPR036787">
    <property type="entry name" value="T_IF-3_N_sf"/>
</dbReference>
<feature type="region of interest" description="Disordered" evidence="4">
    <location>
        <begin position="57"/>
        <end position="77"/>
    </location>
</feature>
<evidence type="ECO:0000256" key="2">
    <source>
        <dbReference type="ARBA" id="ARBA00022540"/>
    </source>
</evidence>
<protein>
    <recommendedName>
        <fullName evidence="9">Translation initiation factor IF-3</fullName>
    </recommendedName>
</protein>
<dbReference type="eggNOG" id="ENOG502QUHV">
    <property type="taxonomic scope" value="Eukaryota"/>
</dbReference>
<gene>
    <name evidence="7" type="ORF">Esi_0070_0072</name>
</gene>
<dbReference type="GO" id="GO:0003743">
    <property type="term" value="F:translation initiation factor activity"/>
    <property type="evidence" value="ECO:0007669"/>
    <property type="project" value="UniProtKB-KW"/>
</dbReference>
<keyword evidence="8" id="KW-1185">Reference proteome</keyword>
<evidence type="ECO:0000256" key="3">
    <source>
        <dbReference type="ARBA" id="ARBA00022917"/>
    </source>
</evidence>
<dbReference type="GO" id="GO:0043022">
    <property type="term" value="F:ribosome binding"/>
    <property type="evidence" value="ECO:0007669"/>
    <property type="project" value="TreeGrafter"/>
</dbReference>
<keyword evidence="3" id="KW-0648">Protein biosynthesis</keyword>
<evidence type="ECO:0000313" key="7">
    <source>
        <dbReference type="EMBL" id="CBN75133.1"/>
    </source>
</evidence>
<dbReference type="HAMAP" id="MF_00080">
    <property type="entry name" value="IF_3"/>
    <property type="match status" value="1"/>
</dbReference>
<evidence type="ECO:0000259" key="6">
    <source>
        <dbReference type="Pfam" id="PF05198"/>
    </source>
</evidence>
<dbReference type="STRING" id="2880.D8LS76"/>
<dbReference type="SUPFAM" id="SSF54364">
    <property type="entry name" value="Translation initiation factor IF3, N-terminal domain"/>
    <property type="match status" value="1"/>
</dbReference>
<dbReference type="NCBIfam" id="TIGR00168">
    <property type="entry name" value="infC"/>
    <property type="match status" value="1"/>
</dbReference>
<evidence type="ECO:0000259" key="5">
    <source>
        <dbReference type="Pfam" id="PF00707"/>
    </source>
</evidence>
<sequence>MRLASPDAARRGVAPSVLSSVLGSCYLLLTLVDRSTAFVANGCVRTAQPGALVRPCSGSGGAASPLRSSTNAAASVVPREQQRRRATQLAMALDTTNNPITSKVYGRADTKGGSKTPDMNEEIAASGIEEVRCVISVKGMDEQLGIMSTQQALQRASDEGLDLVMITKDAQPPVVKIIDYGKFKYKRDRRKKDNKAKHKATEMKEVKMSYKIETHDYMVRLRNAQKFVKQGHRVRIVVTFRGREQSHMDLGNVLLDKVTNDLEGLALVEPKRREGNRLSMIVFPKPTT</sequence>
<dbReference type="InterPro" id="IPR019814">
    <property type="entry name" value="Translation_initiation_fac_3_N"/>
</dbReference>
<dbReference type="Proteomes" id="UP000002630">
    <property type="component" value="Linkage Group LG26"/>
</dbReference>
<feature type="domain" description="Translation initiation factor 3 C-terminal" evidence="5">
    <location>
        <begin position="202"/>
        <end position="285"/>
    </location>
</feature>
<dbReference type="Gene3D" id="3.30.110.10">
    <property type="entry name" value="Translation initiation factor 3 (IF-3), C-terminal domain"/>
    <property type="match status" value="1"/>
</dbReference>
<dbReference type="InParanoid" id="D8LS76"/>
<dbReference type="EMBL" id="FN649751">
    <property type="protein sequence ID" value="CBN75133.1"/>
    <property type="molecule type" value="Genomic_DNA"/>
</dbReference>
<organism evidence="7 8">
    <name type="scientific">Ectocarpus siliculosus</name>
    <name type="common">Brown alga</name>
    <name type="synonym">Conferva siliculosa</name>
    <dbReference type="NCBI Taxonomy" id="2880"/>
    <lineage>
        <taxon>Eukaryota</taxon>
        <taxon>Sar</taxon>
        <taxon>Stramenopiles</taxon>
        <taxon>Ochrophyta</taxon>
        <taxon>PX clade</taxon>
        <taxon>Phaeophyceae</taxon>
        <taxon>Ectocarpales</taxon>
        <taxon>Ectocarpaceae</taxon>
        <taxon>Ectocarpus</taxon>
    </lineage>
</organism>
<dbReference type="SUPFAM" id="SSF55200">
    <property type="entry name" value="Translation initiation factor IF3, C-terminal domain"/>
    <property type="match status" value="1"/>
</dbReference>
<name>D8LS76_ECTSI</name>
<dbReference type="Pfam" id="PF00707">
    <property type="entry name" value="IF3_C"/>
    <property type="match status" value="1"/>
</dbReference>
<evidence type="ECO:0000256" key="1">
    <source>
        <dbReference type="ARBA" id="ARBA00005439"/>
    </source>
</evidence>
<dbReference type="OrthoDB" id="21573at2759"/>
<dbReference type="EMBL" id="FN648927">
    <property type="protein sequence ID" value="CBN75133.1"/>
    <property type="molecule type" value="Genomic_DNA"/>
</dbReference>
<dbReference type="InterPro" id="IPR001288">
    <property type="entry name" value="Translation_initiation_fac_3"/>
</dbReference>
<dbReference type="InterPro" id="IPR036788">
    <property type="entry name" value="T_IF-3_C_sf"/>
</dbReference>
<evidence type="ECO:0008006" key="9">
    <source>
        <dbReference type="Google" id="ProtNLM"/>
    </source>
</evidence>
<proteinExistence type="inferred from homology"/>
<dbReference type="InterPro" id="IPR019815">
    <property type="entry name" value="Translation_initiation_fac_3_C"/>
</dbReference>
<evidence type="ECO:0000256" key="4">
    <source>
        <dbReference type="SAM" id="MobiDB-lite"/>
    </source>
</evidence>
<feature type="domain" description="Translation initiation factor 3 N-terminal" evidence="6">
    <location>
        <begin position="119"/>
        <end position="193"/>
    </location>
</feature>
<dbReference type="Pfam" id="PF05198">
    <property type="entry name" value="IF3_N"/>
    <property type="match status" value="1"/>
</dbReference>
<keyword evidence="2" id="KW-0396">Initiation factor</keyword>